<gene>
    <name evidence="3" type="ORF">GCK32_003860</name>
</gene>
<evidence type="ECO:0000313" key="4">
    <source>
        <dbReference type="Proteomes" id="UP001331761"/>
    </source>
</evidence>
<evidence type="ECO:0000256" key="2">
    <source>
        <dbReference type="SAM" id="Phobius"/>
    </source>
</evidence>
<accession>A0AAN8IG60</accession>
<name>A0AAN8IG60_TRICO</name>
<feature type="region of interest" description="Disordered" evidence="1">
    <location>
        <begin position="48"/>
        <end position="72"/>
    </location>
</feature>
<dbReference type="Proteomes" id="UP001331761">
    <property type="component" value="Unassembled WGS sequence"/>
</dbReference>
<reference evidence="3 4" key="1">
    <citation type="submission" date="2019-10" db="EMBL/GenBank/DDBJ databases">
        <title>Assembly and Annotation for the nematode Trichostrongylus colubriformis.</title>
        <authorList>
            <person name="Martin J."/>
        </authorList>
    </citation>
    <scope>NUCLEOTIDE SEQUENCE [LARGE SCALE GENOMIC DNA]</scope>
    <source>
        <strain evidence="3">G859</strain>
        <tissue evidence="3">Whole worm</tissue>
    </source>
</reference>
<proteinExistence type="predicted"/>
<comment type="caution">
    <text evidence="3">The sequence shown here is derived from an EMBL/GenBank/DDBJ whole genome shotgun (WGS) entry which is preliminary data.</text>
</comment>
<feature type="non-terminal residue" evidence="3">
    <location>
        <position position="122"/>
    </location>
</feature>
<feature type="transmembrane region" description="Helical" evidence="2">
    <location>
        <begin position="12"/>
        <end position="35"/>
    </location>
</feature>
<protein>
    <submittedName>
        <fullName evidence="3">Uncharacterized protein</fullName>
    </submittedName>
</protein>
<keyword evidence="2" id="KW-1133">Transmembrane helix</keyword>
<keyword evidence="4" id="KW-1185">Reference proteome</keyword>
<keyword evidence="2" id="KW-0472">Membrane</keyword>
<sequence length="122" mass="13390">MTNHYNYQVAVIFAILLGGLLLLALVVGGIYFVCVNNMRDSDKKRLYSGRNSSAAWPPPQAPSYTAPYREPPTTTAVLTAPTPVQSYDSAPRTTVAQSPVEVTTQYSTRPQYSSQVALIFFL</sequence>
<dbReference type="EMBL" id="WIXE01016814">
    <property type="protein sequence ID" value="KAK5972271.1"/>
    <property type="molecule type" value="Genomic_DNA"/>
</dbReference>
<evidence type="ECO:0000256" key="1">
    <source>
        <dbReference type="SAM" id="MobiDB-lite"/>
    </source>
</evidence>
<evidence type="ECO:0000313" key="3">
    <source>
        <dbReference type="EMBL" id="KAK5972271.1"/>
    </source>
</evidence>
<dbReference type="AlphaFoldDB" id="A0AAN8IG60"/>
<keyword evidence="2" id="KW-0812">Transmembrane</keyword>
<organism evidence="3 4">
    <name type="scientific">Trichostrongylus colubriformis</name>
    <name type="common">Black scour worm</name>
    <dbReference type="NCBI Taxonomy" id="6319"/>
    <lineage>
        <taxon>Eukaryota</taxon>
        <taxon>Metazoa</taxon>
        <taxon>Ecdysozoa</taxon>
        <taxon>Nematoda</taxon>
        <taxon>Chromadorea</taxon>
        <taxon>Rhabditida</taxon>
        <taxon>Rhabditina</taxon>
        <taxon>Rhabditomorpha</taxon>
        <taxon>Strongyloidea</taxon>
        <taxon>Trichostrongylidae</taxon>
        <taxon>Trichostrongylus</taxon>
    </lineage>
</organism>